<feature type="domain" description="DUF7223" evidence="3">
    <location>
        <begin position="312"/>
        <end position="485"/>
    </location>
</feature>
<comment type="caution">
    <text evidence="4">The sequence shown here is derived from an EMBL/GenBank/DDBJ whole genome shotgun (WGS) entry which is preliminary data.</text>
</comment>
<evidence type="ECO:0000256" key="1">
    <source>
        <dbReference type="SAM" id="SignalP"/>
    </source>
</evidence>
<dbReference type="Pfam" id="PF23865">
    <property type="entry name" value="DUF7223"/>
    <property type="match status" value="1"/>
</dbReference>
<evidence type="ECO:0000259" key="3">
    <source>
        <dbReference type="Pfam" id="PF23865"/>
    </source>
</evidence>
<dbReference type="EMBL" id="JAVRRT010000002">
    <property type="protein sequence ID" value="KAK5174166.1"/>
    <property type="molecule type" value="Genomic_DNA"/>
</dbReference>
<proteinExistence type="predicted"/>
<dbReference type="Proteomes" id="UP001337655">
    <property type="component" value="Unassembled WGS sequence"/>
</dbReference>
<feature type="chain" id="PRO_5043990141" evidence="1">
    <location>
        <begin position="23"/>
        <end position="653"/>
    </location>
</feature>
<evidence type="ECO:0000259" key="2">
    <source>
        <dbReference type="Pfam" id="PF22974"/>
    </source>
</evidence>
<organism evidence="4 5">
    <name type="scientific">Saxophila tyrrhenica</name>
    <dbReference type="NCBI Taxonomy" id="1690608"/>
    <lineage>
        <taxon>Eukaryota</taxon>
        <taxon>Fungi</taxon>
        <taxon>Dikarya</taxon>
        <taxon>Ascomycota</taxon>
        <taxon>Pezizomycotina</taxon>
        <taxon>Dothideomycetes</taxon>
        <taxon>Dothideomycetidae</taxon>
        <taxon>Mycosphaerellales</taxon>
        <taxon>Extremaceae</taxon>
        <taxon>Saxophila</taxon>
    </lineage>
</organism>
<dbReference type="GeneID" id="89922594"/>
<dbReference type="AlphaFoldDB" id="A0AAV9PKA1"/>
<name>A0AAV9PKA1_9PEZI</name>
<protein>
    <submittedName>
        <fullName evidence="4">Uncharacterized protein</fullName>
    </submittedName>
</protein>
<evidence type="ECO:0000313" key="5">
    <source>
        <dbReference type="Proteomes" id="UP001337655"/>
    </source>
</evidence>
<dbReference type="RefSeq" id="XP_064662835.1">
    <property type="nucleotide sequence ID" value="XM_064798508.1"/>
</dbReference>
<reference evidence="4 5" key="1">
    <citation type="submission" date="2023-08" db="EMBL/GenBank/DDBJ databases">
        <title>Black Yeasts Isolated from many extreme environments.</title>
        <authorList>
            <person name="Coleine C."/>
            <person name="Stajich J.E."/>
            <person name="Selbmann L."/>
        </authorList>
    </citation>
    <scope>NUCLEOTIDE SEQUENCE [LARGE SCALE GENOMIC DNA]</scope>
    <source>
        <strain evidence="4 5">CCFEE 5935</strain>
    </source>
</reference>
<dbReference type="InterPro" id="IPR054293">
    <property type="entry name" value="DUF7029"/>
</dbReference>
<dbReference type="InterPro" id="IPR055647">
    <property type="entry name" value="DUF7223"/>
</dbReference>
<keyword evidence="1" id="KW-0732">Signal</keyword>
<sequence length="653" mass="70024">MSVYRTILLLWAVFLQLDSVLANPIALPTKAKPHRGGHQRHQNRMKYGPVDASTVADRENREITVDAGVGDFVYSGVGGLMHMVKKEYGLRRTESFYWGPAGNPYANLTAFTNGKDVRVLSLERFQNVLQHAKCTPESVTFTFLKEVNFDTVQREWSWINDADEHYLVLVTENARCNVPDGDPTNRQPWKVSKATFDDETNTVVLTAEPRTWQNAFEQWHLKVSSQAINAASNSSLVKRWGTDEEVQFPLAADFSTDPIALYSDDSTSSTGSISCNPCYTTGGTKPMGKTLPALIHLLTLLPFCLQLWYPDGINVGDIVELGPALKIDLFGQLDSTTAKFDVFTAGVSMEIPSDSIAVLDFEDASQNVWQGWSPIFHSELPSTPWSAEMSMSASAGIETRIEFDVLVFDHGFLAGLALAAPSVGISASGLAAQGGVCGVSEASLGVEFGVNVGVELDFFVGAGEDGDLPNKMPIFATSYDLLSTCEVVASGAPPSPSSIATPGSVSVPSYPSGSAKASGSYTPAASSYPVGSSSRQQASPWPAYSSSQPAVISYYPTSSSQPAKSSYVPPASSYIVVPAASSSDYYSTTTTIYVPQSSYVPPAASSSDYYSTTVTVWVEPSSNVVAYSSSKVYDSTVVVYVSASYPAPSSSGW</sequence>
<feature type="domain" description="DUF7029" evidence="2">
    <location>
        <begin position="116"/>
        <end position="219"/>
    </location>
</feature>
<keyword evidence="5" id="KW-1185">Reference proteome</keyword>
<feature type="signal peptide" evidence="1">
    <location>
        <begin position="1"/>
        <end position="22"/>
    </location>
</feature>
<evidence type="ECO:0000313" key="4">
    <source>
        <dbReference type="EMBL" id="KAK5174166.1"/>
    </source>
</evidence>
<accession>A0AAV9PKA1</accession>
<dbReference type="Pfam" id="PF22974">
    <property type="entry name" value="DUF7029"/>
    <property type="match status" value="1"/>
</dbReference>
<gene>
    <name evidence="4" type="ORF">LTR77_001246</name>
</gene>